<keyword evidence="5 10" id="KW-0472">Membrane</keyword>
<evidence type="ECO:0000256" key="3">
    <source>
        <dbReference type="ARBA" id="ARBA00022692"/>
    </source>
</evidence>
<feature type="transmembrane region" description="Helical" evidence="10">
    <location>
        <begin position="25"/>
        <end position="49"/>
    </location>
</feature>
<dbReference type="Proteomes" id="UP000694410">
    <property type="component" value="Unplaced"/>
</dbReference>
<dbReference type="InterPro" id="IPR039038">
    <property type="entry name" value="ASPH"/>
</dbReference>
<feature type="domain" description="Aspartyl beta-hydroxylase/Triadin" evidence="11">
    <location>
        <begin position="14"/>
        <end position="94"/>
    </location>
</feature>
<evidence type="ECO:0000256" key="4">
    <source>
        <dbReference type="ARBA" id="ARBA00022989"/>
    </source>
</evidence>
<evidence type="ECO:0000256" key="5">
    <source>
        <dbReference type="ARBA" id="ARBA00023136"/>
    </source>
</evidence>
<organism evidence="12 13">
    <name type="scientific">Cyanistes caeruleus</name>
    <name type="common">Eurasian blue tit</name>
    <name type="synonym">Parus caeruleus</name>
    <dbReference type="NCBI Taxonomy" id="156563"/>
    <lineage>
        <taxon>Eukaryota</taxon>
        <taxon>Metazoa</taxon>
        <taxon>Chordata</taxon>
        <taxon>Craniata</taxon>
        <taxon>Vertebrata</taxon>
        <taxon>Euteleostomi</taxon>
        <taxon>Archelosauria</taxon>
        <taxon>Archosauria</taxon>
        <taxon>Dinosauria</taxon>
        <taxon>Saurischia</taxon>
        <taxon>Theropoda</taxon>
        <taxon>Coelurosauria</taxon>
        <taxon>Aves</taxon>
        <taxon>Neognathae</taxon>
        <taxon>Neoaves</taxon>
        <taxon>Telluraves</taxon>
        <taxon>Australaves</taxon>
        <taxon>Passeriformes</taxon>
        <taxon>Paridae</taxon>
        <taxon>Cyanistes</taxon>
    </lineage>
</organism>
<keyword evidence="13" id="KW-1185">Reference proteome</keyword>
<keyword evidence="7" id="KW-0325">Glycoprotein</keyword>
<evidence type="ECO:0000259" key="11">
    <source>
        <dbReference type="Pfam" id="PF05279"/>
    </source>
</evidence>
<reference evidence="12" key="2">
    <citation type="submission" date="2025-09" db="UniProtKB">
        <authorList>
            <consortium name="Ensembl"/>
        </authorList>
    </citation>
    <scope>IDENTIFICATION</scope>
</reference>
<evidence type="ECO:0000256" key="7">
    <source>
        <dbReference type="ARBA" id="ARBA00023180"/>
    </source>
</evidence>
<evidence type="ECO:0000256" key="9">
    <source>
        <dbReference type="SAM" id="MobiDB-lite"/>
    </source>
</evidence>
<dbReference type="Pfam" id="PF05279">
    <property type="entry name" value="Asp-B-Hydro_N"/>
    <property type="match status" value="1"/>
</dbReference>
<comment type="subcellular location">
    <subcellularLocation>
        <location evidence="8">Endomembrane system</location>
        <topology evidence="8">Single-pass membrane protein</topology>
    </subcellularLocation>
    <subcellularLocation>
        <location evidence="1">Membrane</location>
        <topology evidence="1">Single-pass type II membrane protein</topology>
    </subcellularLocation>
</comment>
<reference evidence="12" key="1">
    <citation type="submission" date="2025-08" db="UniProtKB">
        <authorList>
            <consortium name="Ensembl"/>
        </authorList>
    </citation>
    <scope>IDENTIFICATION</scope>
</reference>
<accession>A0A8C0UY75</accession>
<evidence type="ECO:0000256" key="2">
    <source>
        <dbReference type="ARBA" id="ARBA00022553"/>
    </source>
</evidence>
<evidence type="ECO:0000313" key="12">
    <source>
        <dbReference type="Ensembl" id="ENSCCEP00000013509.1"/>
    </source>
</evidence>
<keyword evidence="6" id="KW-1015">Disulfide bond</keyword>
<dbReference type="GO" id="GO:0062101">
    <property type="term" value="F:peptidyl-aspartic acid 3-dioxygenase activity"/>
    <property type="evidence" value="ECO:0007669"/>
    <property type="project" value="InterPro"/>
</dbReference>
<dbReference type="InterPro" id="IPR007943">
    <property type="entry name" value="Asp-B-hydro/Triadin_dom"/>
</dbReference>
<name>A0A8C0UY75_CYACU</name>
<evidence type="ECO:0000256" key="1">
    <source>
        <dbReference type="ARBA" id="ARBA00004606"/>
    </source>
</evidence>
<dbReference type="Ensembl" id="ENSCCET00000021039.1">
    <property type="protein sequence ID" value="ENSCCEP00000013509.1"/>
    <property type="gene ID" value="ENSCCEG00000012991.1"/>
</dbReference>
<evidence type="ECO:0000313" key="13">
    <source>
        <dbReference type="Proteomes" id="UP000694410"/>
    </source>
</evidence>
<dbReference type="GO" id="GO:0005783">
    <property type="term" value="C:endoplasmic reticulum"/>
    <property type="evidence" value="ECO:0007669"/>
    <property type="project" value="TreeGrafter"/>
</dbReference>
<evidence type="ECO:0000256" key="10">
    <source>
        <dbReference type="SAM" id="Phobius"/>
    </source>
</evidence>
<dbReference type="GO" id="GO:0016020">
    <property type="term" value="C:membrane"/>
    <property type="evidence" value="ECO:0007669"/>
    <property type="project" value="UniProtKB-SubCell"/>
</dbReference>
<evidence type="ECO:0000256" key="8">
    <source>
        <dbReference type="ARBA" id="ARBA00037847"/>
    </source>
</evidence>
<feature type="region of interest" description="Disordered" evidence="9">
    <location>
        <begin position="118"/>
        <end position="218"/>
    </location>
</feature>
<dbReference type="PANTHER" id="PTHR12366">
    <property type="entry name" value="ASPARTYL/ASPARAGINYL BETA-HYDROXYLASE"/>
    <property type="match status" value="1"/>
</dbReference>
<protein>
    <recommendedName>
        <fullName evidence="11">Aspartyl beta-hydroxylase/Triadin domain-containing protein</fullName>
    </recommendedName>
</protein>
<sequence length="218" mass="24378">MADDTETKHGGGKNGKKEGLSGSSFFTWFMVIALLGVWTSVAVVWFELVDYEEVLAKAKDFRYNLSEVLQGKLGIYDADGDGDFDVEDAKVLLGEEPGGVAKKKPKLKEAIKESLKKLREKQESKKKENEEDKKKTRKGKDATDRKDKKAVDTNKLKKDSDKAKKDRGKEKGTDKSIKSKETAKKSASEKDGTVQVGKDKETKKLVKSQSKEDKKEKK</sequence>
<dbReference type="PANTHER" id="PTHR12366:SF29">
    <property type="entry name" value="ASPARTYL BETA-HYDROXYLASE, ISOFORM L"/>
    <property type="match status" value="1"/>
</dbReference>
<dbReference type="AlphaFoldDB" id="A0A8C0UY75"/>
<keyword evidence="3 10" id="KW-0812">Transmembrane</keyword>
<evidence type="ECO:0000256" key="6">
    <source>
        <dbReference type="ARBA" id="ARBA00023157"/>
    </source>
</evidence>
<keyword evidence="2" id="KW-0597">Phosphoprotein</keyword>
<keyword evidence="4 10" id="KW-1133">Transmembrane helix</keyword>
<proteinExistence type="predicted"/>